<keyword evidence="1" id="KW-0560">Oxidoreductase</keyword>
<protein>
    <submittedName>
        <fullName evidence="1">Glycerol dehydrogenase</fullName>
        <ecNumber evidence="1">1.1.1.6</ecNumber>
    </submittedName>
</protein>
<dbReference type="RefSeq" id="WP_048108147.1">
    <property type="nucleotide sequence ID" value="NZ_CP009517.1"/>
</dbReference>
<dbReference type="PATRIC" id="fig|1434107.4.peg.2627"/>
<dbReference type="EC" id="1.1.1.6" evidence="1"/>
<dbReference type="OrthoDB" id="56523at2157"/>
<dbReference type="Proteomes" id="UP000033066">
    <property type="component" value="Chromosome"/>
</dbReference>
<name>A0A0E3SME5_METBA</name>
<dbReference type="AlphaFoldDB" id="A0A0E3SME5"/>
<keyword evidence="2" id="KW-1185">Reference proteome</keyword>
<evidence type="ECO:0000313" key="1">
    <source>
        <dbReference type="EMBL" id="AKB82627.1"/>
    </source>
</evidence>
<dbReference type="KEGG" id="mbak:MSBR3_2049"/>
<dbReference type="GeneID" id="24789622"/>
<organism evidence="1 2">
    <name type="scientific">Methanosarcina barkeri 3</name>
    <dbReference type="NCBI Taxonomy" id="1434107"/>
    <lineage>
        <taxon>Archaea</taxon>
        <taxon>Methanobacteriati</taxon>
        <taxon>Methanobacteriota</taxon>
        <taxon>Stenosarchaea group</taxon>
        <taxon>Methanomicrobia</taxon>
        <taxon>Methanosarcinales</taxon>
        <taxon>Methanosarcinaceae</taxon>
        <taxon>Methanosarcina</taxon>
    </lineage>
</organism>
<dbReference type="GO" id="GO:0008888">
    <property type="term" value="F:glycerol dehydrogenase (NAD+) activity"/>
    <property type="evidence" value="ECO:0007669"/>
    <property type="project" value="UniProtKB-EC"/>
</dbReference>
<dbReference type="STRING" id="1434107.MSBR3_2049"/>
<dbReference type="InterPro" id="IPR036388">
    <property type="entry name" value="WH-like_DNA-bd_sf"/>
</dbReference>
<dbReference type="EMBL" id="CP009517">
    <property type="protein sequence ID" value="AKB82627.1"/>
    <property type="molecule type" value="Genomic_DNA"/>
</dbReference>
<dbReference type="HOGENOM" id="CLU_080075_0_0_2"/>
<evidence type="ECO:0000313" key="2">
    <source>
        <dbReference type="Proteomes" id="UP000033066"/>
    </source>
</evidence>
<dbReference type="Gene3D" id="1.10.10.10">
    <property type="entry name" value="Winged helix-like DNA-binding domain superfamily/Winged helix DNA-binding domain"/>
    <property type="match status" value="1"/>
</dbReference>
<sequence length="289" mass="32314">MLKREVAKRVFAREFEACREFEKLEHSDSEAADSKTPNLLISPLGLILNRVFVVGVVTELDNIGTQSEMWKARIVDPTGAFTVYAGQYQPEASIFFSTIQVPAFIALTGKARTYEPEQGSIFVSIRAEEVNIVDEETRNRWVVDTAEQTVERLEVFSDALTSEYRGEKLREYLLEKGISSELTEGIVIALERERSPDEFAKLLKSSIREGLKTLDLDSEDNADAKADQKEFVLELLREMGGTKGVDYAAFMDAAASRGISEQVVEEVIRFLLAGGQCYEPKIGIIRLVG</sequence>
<gene>
    <name evidence="1" type="ORF">MSBR3_2049</name>
</gene>
<proteinExistence type="predicted"/>
<reference evidence="1" key="1">
    <citation type="submission" date="2014-07" db="EMBL/GenBank/DDBJ databases">
        <title>Methanogenic archaea and the global carbon cycle.</title>
        <authorList>
            <person name="Henriksen J.R."/>
            <person name="Luke J."/>
            <person name="Reinhart S."/>
            <person name="Benedict M.N."/>
            <person name="Youngblut N.D."/>
            <person name="Metcalf M.E."/>
            <person name="Whitaker R.J."/>
            <person name="Metcalf W.W."/>
        </authorList>
    </citation>
    <scope>NUCLEOTIDE SEQUENCE [LARGE SCALE GENOMIC DNA]</scope>
    <source>
        <strain evidence="1">3</strain>
    </source>
</reference>
<accession>A0A0E3SME5</accession>